<comment type="caution">
    <text evidence="2">The sequence shown here is derived from an EMBL/GenBank/DDBJ whole genome shotgun (WGS) entry which is preliminary data.</text>
</comment>
<dbReference type="InterPro" id="IPR043502">
    <property type="entry name" value="DNA/RNA_pol_sf"/>
</dbReference>
<dbReference type="Proteomes" id="UP000887159">
    <property type="component" value="Unassembled WGS sequence"/>
</dbReference>
<sequence length="175" mass="20438">MKIVVEEKLISYDLTKFWELENLGIEANATENISDDVTLKEFESGISFSDNRYSVRLPWKPGMKEQLQDNRTRKPRVAFTADIKQAFLQIQLDEEDRDVTRFLWNENPDGPEELIQSYRMTRVLFGVSSSPFLLAATIKHHLKRYVEKFPETCEMLNNSLYVDDLVSGRENVEQV</sequence>
<gene>
    <name evidence="2" type="primary">AVEN_119170_1</name>
    <name evidence="2" type="ORF">TNCV_2047511</name>
</gene>
<name>A0A8X6SVV5_TRICX</name>
<dbReference type="InterPro" id="IPR043128">
    <property type="entry name" value="Rev_trsase/Diguanyl_cyclase"/>
</dbReference>
<dbReference type="EMBL" id="BMAU01021348">
    <property type="protein sequence ID" value="GFY18345.1"/>
    <property type="molecule type" value="Genomic_DNA"/>
</dbReference>
<accession>A0A8X6SVV5</accession>
<proteinExistence type="predicted"/>
<dbReference type="Gene3D" id="3.10.10.10">
    <property type="entry name" value="HIV Type 1 Reverse Transcriptase, subunit A, domain 1"/>
    <property type="match status" value="1"/>
</dbReference>
<protein>
    <recommendedName>
        <fullName evidence="1">Reverse transcriptase domain-containing protein</fullName>
    </recommendedName>
</protein>
<evidence type="ECO:0000313" key="3">
    <source>
        <dbReference type="Proteomes" id="UP000887159"/>
    </source>
</evidence>
<dbReference type="Gene3D" id="3.30.70.270">
    <property type="match status" value="1"/>
</dbReference>
<dbReference type="PANTHER" id="PTHR47331">
    <property type="entry name" value="PHD-TYPE DOMAIN-CONTAINING PROTEIN"/>
    <property type="match status" value="1"/>
</dbReference>
<evidence type="ECO:0000313" key="2">
    <source>
        <dbReference type="EMBL" id="GFY18345.1"/>
    </source>
</evidence>
<dbReference type="AlphaFoldDB" id="A0A8X6SVV5"/>
<dbReference type="PANTHER" id="PTHR47331:SF5">
    <property type="entry name" value="RIBONUCLEASE H"/>
    <property type="match status" value="1"/>
</dbReference>
<evidence type="ECO:0000259" key="1">
    <source>
        <dbReference type="Pfam" id="PF00078"/>
    </source>
</evidence>
<dbReference type="GO" id="GO:0071897">
    <property type="term" value="P:DNA biosynthetic process"/>
    <property type="evidence" value="ECO:0007669"/>
    <property type="project" value="UniProtKB-ARBA"/>
</dbReference>
<reference evidence="2" key="1">
    <citation type="submission" date="2020-08" db="EMBL/GenBank/DDBJ databases">
        <title>Multicomponent nature underlies the extraordinary mechanical properties of spider dragline silk.</title>
        <authorList>
            <person name="Kono N."/>
            <person name="Nakamura H."/>
            <person name="Mori M."/>
            <person name="Yoshida Y."/>
            <person name="Ohtoshi R."/>
            <person name="Malay A.D."/>
            <person name="Moran D.A.P."/>
            <person name="Tomita M."/>
            <person name="Numata K."/>
            <person name="Arakawa K."/>
        </authorList>
    </citation>
    <scope>NUCLEOTIDE SEQUENCE</scope>
</reference>
<feature type="domain" description="Reverse transcriptase" evidence="1">
    <location>
        <begin position="64"/>
        <end position="167"/>
    </location>
</feature>
<dbReference type="SUPFAM" id="SSF56672">
    <property type="entry name" value="DNA/RNA polymerases"/>
    <property type="match status" value="1"/>
</dbReference>
<dbReference type="Pfam" id="PF00078">
    <property type="entry name" value="RVT_1"/>
    <property type="match status" value="1"/>
</dbReference>
<dbReference type="InterPro" id="IPR000477">
    <property type="entry name" value="RT_dom"/>
</dbReference>
<organism evidence="2 3">
    <name type="scientific">Trichonephila clavipes</name>
    <name type="common">Golden silk orbweaver</name>
    <name type="synonym">Nephila clavipes</name>
    <dbReference type="NCBI Taxonomy" id="2585209"/>
    <lineage>
        <taxon>Eukaryota</taxon>
        <taxon>Metazoa</taxon>
        <taxon>Ecdysozoa</taxon>
        <taxon>Arthropoda</taxon>
        <taxon>Chelicerata</taxon>
        <taxon>Arachnida</taxon>
        <taxon>Araneae</taxon>
        <taxon>Araneomorphae</taxon>
        <taxon>Entelegynae</taxon>
        <taxon>Araneoidea</taxon>
        <taxon>Nephilidae</taxon>
        <taxon>Trichonephila</taxon>
    </lineage>
</organism>
<keyword evidence="3" id="KW-1185">Reference proteome</keyword>